<protein>
    <submittedName>
        <fullName evidence="5">Branched-chain amino acid ABC transporter ATP-binding protein</fullName>
    </submittedName>
</protein>
<sequence>MSSHATQSVDGTARTDDVLRLENVTKRFGGVVAVDDLSFSVHDGEILGFIGPNGAGKSTTFNCVSGAFPPTDGTVYYQGEDITGVPQYALVERGLARTYQTFRPLEDRTVLENVSLSMVPNKLFSFSEFRTDVEDRAREICQQVGLTEYMHQMPDELPHAGLLRLEVGRALGTEPDLLLVDEPFAGLTPEEVDRTATLFRSLREDGMTLIVIDHNMHGLLDLVDRVVVISFGEKIAEGTPDEIRNDPTVQEAYLGGEL</sequence>
<reference evidence="5 6" key="1">
    <citation type="submission" date="2014-01" db="EMBL/GenBank/DDBJ databases">
        <authorList>
            <consortium name="DOE Joint Genome Institute"/>
            <person name="Anderson I."/>
            <person name="Huntemann M."/>
            <person name="Han J."/>
            <person name="Chen A."/>
            <person name="Kyrpides N."/>
            <person name="Mavromatis K."/>
            <person name="Markowitz V."/>
            <person name="Palaniappan K."/>
            <person name="Ivanova N."/>
            <person name="Schaumberg A."/>
            <person name="Pati A."/>
            <person name="Liolios K."/>
            <person name="Nordberg H.P."/>
            <person name="Cantor M.N."/>
            <person name="Hua S.X."/>
            <person name="Woyke T."/>
        </authorList>
    </citation>
    <scope>NUCLEOTIDE SEQUENCE [LARGE SCALE GENOMIC DNA]</scope>
    <source>
        <strain evidence="5 6">XH-48</strain>
    </source>
</reference>
<dbReference type="AlphaFoldDB" id="W0JMA6"/>
<evidence type="ECO:0000313" key="6">
    <source>
        <dbReference type="Proteomes" id="UP000019024"/>
    </source>
</evidence>
<dbReference type="InterPro" id="IPR003593">
    <property type="entry name" value="AAA+_ATPase"/>
</dbReference>
<keyword evidence="1" id="KW-0813">Transport</keyword>
<keyword evidence="3 5" id="KW-0067">ATP-binding</keyword>
<evidence type="ECO:0000259" key="4">
    <source>
        <dbReference type="PROSITE" id="PS50893"/>
    </source>
</evidence>
<dbReference type="InterPro" id="IPR032823">
    <property type="entry name" value="BCA_ABC_TP_C"/>
</dbReference>
<dbReference type="GO" id="GO:0005524">
    <property type="term" value="F:ATP binding"/>
    <property type="evidence" value="ECO:0007669"/>
    <property type="project" value="UniProtKB-KW"/>
</dbReference>
<dbReference type="SUPFAM" id="SSF52540">
    <property type="entry name" value="P-loop containing nucleoside triphosphate hydrolases"/>
    <property type="match status" value="1"/>
</dbReference>
<dbReference type="Pfam" id="PF12399">
    <property type="entry name" value="BCA_ABC_TP_C"/>
    <property type="match status" value="1"/>
</dbReference>
<name>W0JMA6_9EURY</name>
<dbReference type="Gene3D" id="3.40.50.300">
    <property type="entry name" value="P-loop containing nucleotide triphosphate hydrolases"/>
    <property type="match status" value="1"/>
</dbReference>
<dbReference type="STRING" id="797299.HALLA_04705"/>
<dbReference type="RefSeq" id="WP_049951470.1">
    <property type="nucleotide sequence ID" value="NZ_CP007055.1"/>
</dbReference>
<proteinExistence type="predicted"/>
<dbReference type="Proteomes" id="UP000019024">
    <property type="component" value="Chromosome"/>
</dbReference>
<evidence type="ECO:0000256" key="2">
    <source>
        <dbReference type="ARBA" id="ARBA00022741"/>
    </source>
</evidence>
<dbReference type="PROSITE" id="PS50893">
    <property type="entry name" value="ABC_TRANSPORTER_2"/>
    <property type="match status" value="1"/>
</dbReference>
<dbReference type="Pfam" id="PF00005">
    <property type="entry name" value="ABC_tran"/>
    <property type="match status" value="1"/>
</dbReference>
<dbReference type="GO" id="GO:0005886">
    <property type="term" value="C:plasma membrane"/>
    <property type="evidence" value="ECO:0007669"/>
    <property type="project" value="TreeGrafter"/>
</dbReference>
<dbReference type="GeneID" id="25143812"/>
<dbReference type="GO" id="GO:0016887">
    <property type="term" value="F:ATP hydrolysis activity"/>
    <property type="evidence" value="ECO:0007669"/>
    <property type="project" value="InterPro"/>
</dbReference>
<dbReference type="EMBL" id="CP007055">
    <property type="protein sequence ID" value="AHF98279.1"/>
    <property type="molecule type" value="Genomic_DNA"/>
</dbReference>
<accession>W0JMA6</accession>
<dbReference type="CDD" id="cd03219">
    <property type="entry name" value="ABC_Mj1267_LivG_branched"/>
    <property type="match status" value="1"/>
</dbReference>
<dbReference type="InterPro" id="IPR027417">
    <property type="entry name" value="P-loop_NTPase"/>
</dbReference>
<organism evidence="5 6">
    <name type="scientific">Halostagnicola larsenii XH-48</name>
    <dbReference type="NCBI Taxonomy" id="797299"/>
    <lineage>
        <taxon>Archaea</taxon>
        <taxon>Methanobacteriati</taxon>
        <taxon>Methanobacteriota</taxon>
        <taxon>Stenosarchaea group</taxon>
        <taxon>Halobacteria</taxon>
        <taxon>Halobacteriales</taxon>
        <taxon>Natrialbaceae</taxon>
        <taxon>Halostagnicola</taxon>
    </lineage>
</organism>
<dbReference type="SMART" id="SM00382">
    <property type="entry name" value="AAA"/>
    <property type="match status" value="1"/>
</dbReference>
<dbReference type="InterPro" id="IPR003439">
    <property type="entry name" value="ABC_transporter-like_ATP-bd"/>
</dbReference>
<keyword evidence="6" id="KW-1185">Reference proteome</keyword>
<dbReference type="PATRIC" id="fig|797299.3.peg.2"/>
<evidence type="ECO:0000313" key="5">
    <source>
        <dbReference type="EMBL" id="AHF98279.1"/>
    </source>
</evidence>
<dbReference type="eggNOG" id="arCOG00926">
    <property type="taxonomic scope" value="Archaea"/>
</dbReference>
<keyword evidence="2" id="KW-0547">Nucleotide-binding</keyword>
<evidence type="ECO:0000256" key="3">
    <source>
        <dbReference type="ARBA" id="ARBA00022840"/>
    </source>
</evidence>
<dbReference type="InterPro" id="IPR051120">
    <property type="entry name" value="ABC_AA/LPS_Transport"/>
</dbReference>
<dbReference type="KEGG" id="hlr:HALLA_04705"/>
<dbReference type="PANTHER" id="PTHR45772:SF2">
    <property type="entry name" value="ABC TRANSPORTER ATP-BINDING PROTEIN"/>
    <property type="match status" value="1"/>
</dbReference>
<dbReference type="HOGENOM" id="CLU_000604_1_2_2"/>
<evidence type="ECO:0000256" key="1">
    <source>
        <dbReference type="ARBA" id="ARBA00022448"/>
    </source>
</evidence>
<dbReference type="OrthoDB" id="44250at2157"/>
<gene>
    <name evidence="5" type="ORF">HALLA_04705</name>
</gene>
<feature type="domain" description="ABC transporter" evidence="4">
    <location>
        <begin position="19"/>
        <end position="256"/>
    </location>
</feature>
<dbReference type="PANTHER" id="PTHR45772">
    <property type="entry name" value="CONSERVED COMPONENT OF ABC TRANSPORTER FOR NATURAL AMINO ACIDS-RELATED"/>
    <property type="match status" value="1"/>
</dbReference>